<dbReference type="CTD" id="10690"/>
<feature type="region of interest" description="Disordered" evidence="1">
    <location>
        <begin position="38"/>
        <end position="110"/>
    </location>
</feature>
<evidence type="ECO:0000256" key="1">
    <source>
        <dbReference type="SAM" id="MobiDB-lite"/>
    </source>
</evidence>
<dbReference type="RefSeq" id="XP_035880382.1">
    <property type="nucleotide sequence ID" value="XM_036024489.1"/>
</dbReference>
<accession>A0A7E6DN56</accession>
<gene>
    <name evidence="3" type="primary">FUT9</name>
</gene>
<dbReference type="GeneID" id="114493774"/>
<dbReference type="AlphaFoldDB" id="A0A7E6DN56"/>
<name>A0A7E6DN56_9CHIR</name>
<proteinExistence type="predicted"/>
<organism evidence="2 3">
    <name type="scientific">Phyllostomus discolor</name>
    <name type="common">pale spear-nosed bat</name>
    <dbReference type="NCBI Taxonomy" id="89673"/>
    <lineage>
        <taxon>Eukaryota</taxon>
        <taxon>Metazoa</taxon>
        <taxon>Chordata</taxon>
        <taxon>Craniata</taxon>
        <taxon>Vertebrata</taxon>
        <taxon>Euteleostomi</taxon>
        <taxon>Mammalia</taxon>
        <taxon>Eutheria</taxon>
        <taxon>Laurasiatheria</taxon>
        <taxon>Chiroptera</taxon>
        <taxon>Yangochiroptera</taxon>
        <taxon>Phyllostomidae</taxon>
        <taxon>Phyllostominae</taxon>
        <taxon>Phyllostomus</taxon>
    </lineage>
</organism>
<evidence type="ECO:0000313" key="2">
    <source>
        <dbReference type="Proteomes" id="UP000504628"/>
    </source>
</evidence>
<dbReference type="Proteomes" id="UP000504628">
    <property type="component" value="Chromosome 4"/>
</dbReference>
<sequence>MGSCAPPRAPHSFPPSLPFTLSDHLPFFPLSLPPAACLLPSPSPPSPSRGSSRFSGAGDGQRERAAQQLRIHGSPSLQLPAPPPPRSPSPCPPAPVPRLGERRADRPCLPPAPRSLRARLVGALLPGPVKNILIQEFKVQWNNLTTVYVLSMICSLYC</sequence>
<evidence type="ECO:0000313" key="3">
    <source>
        <dbReference type="RefSeq" id="XP_035880382.1"/>
    </source>
</evidence>
<protein>
    <submittedName>
        <fullName evidence="3">4-galactosyl-N-acetylglucosaminide 3-alpha-L-fucosyltransferase 9 isoform X2</fullName>
    </submittedName>
</protein>
<reference evidence="3" key="1">
    <citation type="submission" date="2025-08" db="UniProtKB">
        <authorList>
            <consortium name="RefSeq"/>
        </authorList>
    </citation>
    <scope>IDENTIFICATION</scope>
    <source>
        <tissue evidence="3">Muscle</tissue>
    </source>
</reference>
<keyword evidence="2" id="KW-1185">Reference proteome</keyword>
<feature type="compositionally biased region" description="Pro residues" evidence="1">
    <location>
        <begin position="80"/>
        <end position="96"/>
    </location>
</feature>